<evidence type="ECO:0000259" key="6">
    <source>
        <dbReference type="Pfam" id="PF08281"/>
    </source>
</evidence>
<dbReference type="EMBL" id="VVYW01000003">
    <property type="protein sequence ID" value="KAA5410518.1"/>
    <property type="molecule type" value="Genomic_DNA"/>
</dbReference>
<evidence type="ECO:0000313" key="13">
    <source>
        <dbReference type="Proteomes" id="UP000061809"/>
    </source>
</evidence>
<dbReference type="NCBIfam" id="TIGR02985">
    <property type="entry name" value="Sig70_bacteroi1"/>
    <property type="match status" value="1"/>
</dbReference>
<keyword evidence="2" id="KW-0805">Transcription regulation</keyword>
<dbReference type="Proteomes" id="UP000482653">
    <property type="component" value="Unassembled WGS sequence"/>
</dbReference>
<dbReference type="InterPro" id="IPR014284">
    <property type="entry name" value="RNA_pol_sigma-70_dom"/>
</dbReference>
<dbReference type="AlphaFoldDB" id="A0A0P0FVQ3"/>
<dbReference type="eggNOG" id="COG1595">
    <property type="taxonomic scope" value="Bacteria"/>
</dbReference>
<dbReference type="Proteomes" id="UP000448877">
    <property type="component" value="Unassembled WGS sequence"/>
</dbReference>
<dbReference type="RefSeq" id="WP_007213384.1">
    <property type="nucleotide sequence ID" value="NZ_CABMLT010000004.1"/>
</dbReference>
<evidence type="ECO:0000313" key="8">
    <source>
        <dbReference type="EMBL" id="KAA5410518.1"/>
    </source>
</evidence>
<dbReference type="Proteomes" id="UP001266995">
    <property type="component" value="Unassembled WGS sequence"/>
</dbReference>
<dbReference type="GO" id="GO:0016987">
    <property type="term" value="F:sigma factor activity"/>
    <property type="evidence" value="ECO:0007669"/>
    <property type="project" value="UniProtKB-KW"/>
</dbReference>
<dbReference type="InterPro" id="IPR013325">
    <property type="entry name" value="RNA_pol_sigma_r2"/>
</dbReference>
<reference evidence="7 13" key="1">
    <citation type="journal article" date="2015" name="Science">
        <title>Genetic determinants of in vivo fitness and diet responsiveness in multiple human gut Bacteroides.</title>
        <authorList>
            <person name="Wu M."/>
            <person name="McNulty N.P."/>
            <person name="Rodionov D.A."/>
            <person name="Khoroshkin M.S."/>
            <person name="Griffin N.W."/>
            <person name="Cheng J."/>
            <person name="Latreille P."/>
            <person name="Kerstetter R.A."/>
            <person name="Terrapon N."/>
            <person name="Henrissat B."/>
            <person name="Osterman A.L."/>
            <person name="Gordon J.I."/>
        </authorList>
    </citation>
    <scope>NUCLEOTIDE SEQUENCE [LARGE SCALE GENOMIC DNA]</scope>
    <source>
        <strain evidence="7 13">WH2</strain>
    </source>
</reference>
<evidence type="ECO:0000313" key="16">
    <source>
        <dbReference type="Proteomes" id="UP000448877"/>
    </source>
</evidence>
<dbReference type="Pfam" id="PF08281">
    <property type="entry name" value="Sigma70_r4_2"/>
    <property type="match status" value="1"/>
</dbReference>
<dbReference type="PANTHER" id="PTHR43133:SF46">
    <property type="entry name" value="RNA POLYMERASE SIGMA-70 FACTOR ECF SUBFAMILY"/>
    <property type="match status" value="1"/>
</dbReference>
<dbReference type="Proteomes" id="UP000325055">
    <property type="component" value="Unassembled WGS sequence"/>
</dbReference>
<evidence type="ECO:0000313" key="15">
    <source>
        <dbReference type="Proteomes" id="UP000325055"/>
    </source>
</evidence>
<dbReference type="InterPro" id="IPR039425">
    <property type="entry name" value="RNA_pol_sigma-70-like"/>
</dbReference>
<reference evidence="15 16" key="3">
    <citation type="journal article" date="2019" name="Nat. Med.">
        <title>A library of human gut bacterial isolates paired with longitudinal multiomics data enables mechanistic microbiome research.</title>
        <authorList>
            <person name="Poyet M."/>
            <person name="Groussin M."/>
            <person name="Gibbons S.M."/>
            <person name="Avila-Pacheco J."/>
            <person name="Jiang X."/>
            <person name="Kearney S.M."/>
            <person name="Perrotta A.R."/>
            <person name="Berdy B."/>
            <person name="Zhao S."/>
            <person name="Lieberman T.D."/>
            <person name="Swanson P.K."/>
            <person name="Smith M."/>
            <person name="Roesemann S."/>
            <person name="Alexander J.E."/>
            <person name="Rich S.A."/>
            <person name="Livny J."/>
            <person name="Vlamakis H."/>
            <person name="Clish C."/>
            <person name="Bullock K."/>
            <person name="Deik A."/>
            <person name="Scott J."/>
            <person name="Pierce K.A."/>
            <person name="Xavier R.J."/>
            <person name="Alm E.J."/>
        </authorList>
    </citation>
    <scope>NUCLEOTIDE SEQUENCE [LARGE SCALE GENOMIC DNA]</scope>
    <source>
        <strain evidence="10 16">BIOML-A6</strain>
        <strain evidence="8 15">BIOML-A7</strain>
        <strain evidence="9 17">BIOML-A8</strain>
    </source>
</reference>
<proteinExistence type="inferred from homology"/>
<dbReference type="GO" id="GO:0006352">
    <property type="term" value="P:DNA-templated transcription initiation"/>
    <property type="evidence" value="ECO:0007669"/>
    <property type="project" value="InterPro"/>
</dbReference>
<dbReference type="PATRIC" id="fig|246787.4.peg.4985"/>
<dbReference type="InterPro" id="IPR036388">
    <property type="entry name" value="WH-like_DNA-bd_sf"/>
</dbReference>
<sequence length="181" mass="21330">MNTQLMIAGYCPVGNYSFEIIYKKYHTFFVHYAEKTMGEELYAEDVVQDVFINLLQQTNYFVSEGAVLKYIYKALYNRCIDLIRHKQIEQHYEEVSGNDFISALNRDGHNTLLTKEFFVIVENRIKGLPPKCKQIFVMKYKNEYSNPEISEKLGLSIRTVENQIYIARNVLREYVDSYLCS</sequence>
<dbReference type="EMBL" id="VVYX01000022">
    <property type="protein sequence ID" value="KAA5416854.1"/>
    <property type="molecule type" value="Genomic_DNA"/>
</dbReference>
<comment type="similarity">
    <text evidence="1">Belongs to the sigma-70 factor family. ECF subfamily.</text>
</comment>
<dbReference type="InterPro" id="IPR013324">
    <property type="entry name" value="RNA_pol_sigma_r3/r4-like"/>
</dbReference>
<dbReference type="SUPFAM" id="SSF88946">
    <property type="entry name" value="Sigma2 domain of RNA polymerase sigma factors"/>
    <property type="match status" value="1"/>
</dbReference>
<dbReference type="EMBL" id="VVYV01000023">
    <property type="protein sequence ID" value="KAA5417093.1"/>
    <property type="molecule type" value="Genomic_DNA"/>
</dbReference>
<evidence type="ECO:0000313" key="9">
    <source>
        <dbReference type="EMBL" id="KAA5416854.1"/>
    </source>
</evidence>
<dbReference type="STRING" id="246787.BcellWH2_04830"/>
<evidence type="ECO:0000313" key="7">
    <source>
        <dbReference type="EMBL" id="ALJ62039.1"/>
    </source>
</evidence>
<evidence type="ECO:0000256" key="2">
    <source>
        <dbReference type="ARBA" id="ARBA00023015"/>
    </source>
</evidence>
<gene>
    <name evidence="7" type="primary">sigW_5</name>
    <name evidence="7" type="ORF">BcellWH2_04830</name>
    <name evidence="12" type="ORF">DWX97_06905</name>
    <name evidence="10" type="ORF">F2Y81_14115</name>
    <name evidence="8" type="ORF">F2Y86_04600</name>
    <name evidence="9" type="ORF">F2Y87_17975</name>
    <name evidence="11" type="ORF">RO785_16690</name>
</gene>
<evidence type="ECO:0000313" key="10">
    <source>
        <dbReference type="EMBL" id="KAA5417093.1"/>
    </source>
</evidence>
<dbReference type="Pfam" id="PF04542">
    <property type="entry name" value="Sigma70_r2"/>
    <property type="match status" value="1"/>
</dbReference>
<name>A0A0P0FVQ3_9BACE</name>
<evidence type="ECO:0000313" key="14">
    <source>
        <dbReference type="Proteomes" id="UP000283341"/>
    </source>
</evidence>
<reference evidence="12 14" key="2">
    <citation type="submission" date="2018-08" db="EMBL/GenBank/DDBJ databases">
        <title>A genome reference for cultivated species of the human gut microbiota.</title>
        <authorList>
            <person name="Zou Y."/>
            <person name="Xue W."/>
            <person name="Luo G."/>
        </authorList>
    </citation>
    <scope>NUCLEOTIDE SEQUENCE [LARGE SCALE GENOMIC DNA]</scope>
    <source>
        <strain evidence="12 14">AF22-3AC</strain>
    </source>
</reference>
<evidence type="ECO:0000313" key="17">
    <source>
        <dbReference type="Proteomes" id="UP000482653"/>
    </source>
</evidence>
<evidence type="ECO:0000256" key="3">
    <source>
        <dbReference type="ARBA" id="ARBA00023082"/>
    </source>
</evidence>
<dbReference type="InterPro" id="IPR013249">
    <property type="entry name" value="RNA_pol_sigma70_r4_t2"/>
</dbReference>
<dbReference type="InterPro" id="IPR007627">
    <property type="entry name" value="RNA_pol_sigma70_r2"/>
</dbReference>
<reference evidence="11" key="4">
    <citation type="submission" date="2023-08" db="EMBL/GenBank/DDBJ databases">
        <title>Reintroducing virulent viruses to syntetic microbiomes.</title>
        <authorList>
            <person name="Wilde J."/>
            <person name="Boyes R."/>
            <person name="Robinson A.V."/>
            <person name="Daisley B.A."/>
            <person name="Allen-Vercoe E."/>
        </authorList>
    </citation>
    <scope>NUCLEOTIDE SEQUENCE</scope>
    <source>
        <strain evidence="11">225I_12FAA</strain>
    </source>
</reference>
<feature type="domain" description="RNA polymerase sigma-70 region 2" evidence="5">
    <location>
        <begin position="21"/>
        <end position="87"/>
    </location>
</feature>
<dbReference type="InterPro" id="IPR014327">
    <property type="entry name" value="RNA_pol_sigma70_bacteroid"/>
</dbReference>
<keyword evidence="4" id="KW-0804">Transcription</keyword>
<dbReference type="GO" id="GO:0003677">
    <property type="term" value="F:DNA binding"/>
    <property type="evidence" value="ECO:0007669"/>
    <property type="project" value="InterPro"/>
</dbReference>
<dbReference type="KEGG" id="bcel:BcellWH2_04830"/>
<dbReference type="EMBL" id="JAVSNH010000001">
    <property type="protein sequence ID" value="MDT4512610.1"/>
    <property type="molecule type" value="Genomic_DNA"/>
</dbReference>
<protein>
    <submittedName>
        <fullName evidence="7">ECF RNA polymerase sigma factor SigW</fullName>
    </submittedName>
    <submittedName>
        <fullName evidence="8">RNA polymerase sigma-70 factor</fullName>
    </submittedName>
</protein>
<dbReference type="Gene3D" id="1.10.10.10">
    <property type="entry name" value="Winged helix-like DNA-binding domain superfamily/Winged helix DNA-binding domain"/>
    <property type="match status" value="1"/>
</dbReference>
<evidence type="ECO:0000256" key="4">
    <source>
        <dbReference type="ARBA" id="ARBA00023163"/>
    </source>
</evidence>
<dbReference type="EMBL" id="CP012801">
    <property type="protein sequence ID" value="ALJ62039.1"/>
    <property type="molecule type" value="Genomic_DNA"/>
</dbReference>
<evidence type="ECO:0000313" key="11">
    <source>
        <dbReference type="EMBL" id="MDT4512610.1"/>
    </source>
</evidence>
<evidence type="ECO:0000259" key="5">
    <source>
        <dbReference type="Pfam" id="PF04542"/>
    </source>
</evidence>
<feature type="domain" description="RNA polymerase sigma factor 70 region 4 type 2" evidence="6">
    <location>
        <begin position="121"/>
        <end position="168"/>
    </location>
</feature>
<dbReference type="PANTHER" id="PTHR43133">
    <property type="entry name" value="RNA POLYMERASE ECF-TYPE SIGMA FACTO"/>
    <property type="match status" value="1"/>
</dbReference>
<dbReference type="Proteomes" id="UP000283341">
    <property type="component" value="Unassembled WGS sequence"/>
</dbReference>
<keyword evidence="3" id="KW-0731">Sigma factor</keyword>
<dbReference type="Gene3D" id="1.10.1740.10">
    <property type="match status" value="1"/>
</dbReference>
<dbReference type="EMBL" id="QRVJ01000004">
    <property type="protein sequence ID" value="RGS38100.1"/>
    <property type="molecule type" value="Genomic_DNA"/>
</dbReference>
<dbReference type="NCBIfam" id="TIGR02937">
    <property type="entry name" value="sigma70-ECF"/>
    <property type="match status" value="1"/>
</dbReference>
<dbReference type="SUPFAM" id="SSF88659">
    <property type="entry name" value="Sigma3 and sigma4 domains of RNA polymerase sigma factors"/>
    <property type="match status" value="1"/>
</dbReference>
<accession>A0A0P0FVQ3</accession>
<dbReference type="GeneID" id="66309184"/>
<dbReference type="Proteomes" id="UP000061809">
    <property type="component" value="Chromosome"/>
</dbReference>
<organism evidence="7 13">
    <name type="scientific">Bacteroides cellulosilyticus</name>
    <dbReference type="NCBI Taxonomy" id="246787"/>
    <lineage>
        <taxon>Bacteria</taxon>
        <taxon>Pseudomonadati</taxon>
        <taxon>Bacteroidota</taxon>
        <taxon>Bacteroidia</taxon>
        <taxon>Bacteroidales</taxon>
        <taxon>Bacteroidaceae</taxon>
        <taxon>Bacteroides</taxon>
    </lineage>
</organism>
<evidence type="ECO:0000313" key="12">
    <source>
        <dbReference type="EMBL" id="RGS38100.1"/>
    </source>
</evidence>
<evidence type="ECO:0000256" key="1">
    <source>
        <dbReference type="ARBA" id="ARBA00010641"/>
    </source>
</evidence>